<dbReference type="AlphaFoldDB" id="A0A2S7SQU4"/>
<dbReference type="Pfam" id="PF06977">
    <property type="entry name" value="SdiA-regulated"/>
    <property type="match status" value="1"/>
</dbReference>
<dbReference type="SUPFAM" id="SSF63825">
    <property type="entry name" value="YWTD domain"/>
    <property type="match status" value="1"/>
</dbReference>
<keyword evidence="2" id="KW-1003">Cell membrane</keyword>
<accession>A0A2S7SQU4</accession>
<dbReference type="OrthoDB" id="5292493at2"/>
<keyword evidence="3" id="KW-0472">Membrane</keyword>
<organism evidence="4 5">
    <name type="scientific">Flavipsychrobacter stenotrophus</name>
    <dbReference type="NCBI Taxonomy" id="2077091"/>
    <lineage>
        <taxon>Bacteria</taxon>
        <taxon>Pseudomonadati</taxon>
        <taxon>Bacteroidota</taxon>
        <taxon>Chitinophagia</taxon>
        <taxon>Chitinophagales</taxon>
        <taxon>Chitinophagaceae</taxon>
        <taxon>Flavipsychrobacter</taxon>
    </lineage>
</organism>
<proteinExistence type="predicted"/>
<protein>
    <submittedName>
        <fullName evidence="4">Uncharacterized protein</fullName>
    </submittedName>
</protein>
<evidence type="ECO:0000256" key="1">
    <source>
        <dbReference type="ARBA" id="ARBA00004236"/>
    </source>
</evidence>
<reference evidence="4 5" key="1">
    <citation type="submission" date="2018-01" db="EMBL/GenBank/DDBJ databases">
        <title>A novel member of the phylum Bacteroidetes isolated from glacier ice.</title>
        <authorList>
            <person name="Liu Q."/>
            <person name="Xin Y.-H."/>
        </authorList>
    </citation>
    <scope>NUCLEOTIDE SEQUENCE [LARGE SCALE GENOMIC DNA]</scope>
    <source>
        <strain evidence="4 5">RB1R16</strain>
    </source>
</reference>
<evidence type="ECO:0000313" key="5">
    <source>
        <dbReference type="Proteomes" id="UP000239872"/>
    </source>
</evidence>
<dbReference type="Proteomes" id="UP000239872">
    <property type="component" value="Unassembled WGS sequence"/>
</dbReference>
<gene>
    <name evidence="4" type="ORF">CJD36_021980</name>
</gene>
<evidence type="ECO:0000313" key="4">
    <source>
        <dbReference type="EMBL" id="PQJ08936.1"/>
    </source>
</evidence>
<comment type="subcellular location">
    <subcellularLocation>
        <location evidence="1">Cell membrane</location>
    </subcellularLocation>
</comment>
<dbReference type="InterPro" id="IPR009722">
    <property type="entry name" value="YjiK/CarP"/>
</dbReference>
<dbReference type="GO" id="GO:0005886">
    <property type="term" value="C:plasma membrane"/>
    <property type="evidence" value="ECO:0007669"/>
    <property type="project" value="UniProtKB-SubCell"/>
</dbReference>
<dbReference type="RefSeq" id="WP_105041364.1">
    <property type="nucleotide sequence ID" value="NZ_PPSL01000010.1"/>
</dbReference>
<dbReference type="EMBL" id="PPSL01000010">
    <property type="protein sequence ID" value="PQJ08936.1"/>
    <property type="molecule type" value="Genomic_DNA"/>
</dbReference>
<keyword evidence="5" id="KW-1185">Reference proteome</keyword>
<evidence type="ECO:0000256" key="2">
    <source>
        <dbReference type="ARBA" id="ARBA00022475"/>
    </source>
</evidence>
<name>A0A2S7SQU4_9BACT</name>
<sequence>MKKSLLILFPFIILLSVGKGRAVTKIKQVGFRLLKSIPEPSDIVFDSLNGHYYVVSDHGQLFECDSVFKVLRVAEKEGLDFEGIEIRDSFIYVSDETPREIYKYKRRDLTFVQKYRVSWGGAMNKAFESISFNYKKNCFVLIAQQPPVIVEYDTSFKQISKYNFTNARSIAGARWYNNKLYLLSSLDATILVCNPTTYNVESTFSVNVLNPEGLSFDSKGRIRIVSDDTRRVYYFNQLPISIQ</sequence>
<comment type="caution">
    <text evidence="4">The sequence shown here is derived from an EMBL/GenBank/DDBJ whole genome shotgun (WGS) entry which is preliminary data.</text>
</comment>
<evidence type="ECO:0000256" key="3">
    <source>
        <dbReference type="ARBA" id="ARBA00023136"/>
    </source>
</evidence>